<evidence type="ECO:0000256" key="7">
    <source>
        <dbReference type="PROSITE-ProRule" id="PRU00042"/>
    </source>
</evidence>
<evidence type="ECO:0000313" key="11">
    <source>
        <dbReference type="Proteomes" id="UP000504636"/>
    </source>
</evidence>
<dbReference type="InterPro" id="IPR013087">
    <property type="entry name" value="Znf_C2H2_type"/>
</dbReference>
<protein>
    <recommendedName>
        <fullName evidence="9">C2H2-type domain-containing protein</fullName>
    </recommendedName>
</protein>
<evidence type="ECO:0000256" key="3">
    <source>
        <dbReference type="ARBA" id="ARBA00022722"/>
    </source>
</evidence>
<keyword evidence="3" id="KW-0540">Nuclease</keyword>
<dbReference type="SMART" id="SM00355">
    <property type="entry name" value="ZnF_C2H2"/>
    <property type="match status" value="5"/>
</dbReference>
<dbReference type="PANTHER" id="PTHR12801">
    <property type="entry name" value="RNA EXONUCLEASE REXO1 / RECO3 FAMILY MEMBER-RELATED"/>
    <property type="match status" value="1"/>
</dbReference>
<dbReference type="GO" id="GO:0008270">
    <property type="term" value="F:zinc ion binding"/>
    <property type="evidence" value="ECO:0007669"/>
    <property type="project" value="UniProtKB-KW"/>
</dbReference>
<feature type="compositionally biased region" description="Low complexity" evidence="8">
    <location>
        <begin position="350"/>
        <end position="365"/>
    </location>
</feature>
<dbReference type="CDD" id="cd06137">
    <property type="entry name" value="DEDDh_RNase"/>
    <property type="match status" value="1"/>
</dbReference>
<evidence type="ECO:0000259" key="9">
    <source>
        <dbReference type="PROSITE" id="PS50157"/>
    </source>
</evidence>
<keyword evidence="7" id="KW-0479">Metal-binding</keyword>
<dbReference type="RefSeq" id="XP_033577027.1">
    <property type="nucleotide sequence ID" value="XM_033719907.1"/>
</dbReference>
<dbReference type="GO" id="GO:0004527">
    <property type="term" value="F:exonuclease activity"/>
    <property type="evidence" value="ECO:0007669"/>
    <property type="project" value="UniProtKB-KW"/>
</dbReference>
<dbReference type="Gene3D" id="3.30.420.10">
    <property type="entry name" value="Ribonuclease H-like superfamily/Ribonuclease H"/>
    <property type="match status" value="1"/>
</dbReference>
<keyword evidence="7" id="KW-0862">Zinc</keyword>
<evidence type="ECO:0000256" key="8">
    <source>
        <dbReference type="SAM" id="MobiDB-lite"/>
    </source>
</evidence>
<feature type="compositionally biased region" description="Polar residues" evidence="8">
    <location>
        <begin position="85"/>
        <end position="105"/>
    </location>
</feature>
<dbReference type="AlphaFoldDB" id="A0A6A6YNA7"/>
<reference evidence="12" key="2">
    <citation type="submission" date="2020-04" db="EMBL/GenBank/DDBJ databases">
        <authorList>
            <consortium name="NCBI Genome Project"/>
        </authorList>
    </citation>
    <scope>NUCLEOTIDE SEQUENCE</scope>
    <source>
        <strain evidence="12">CBS 304.34</strain>
    </source>
</reference>
<evidence type="ECO:0000256" key="4">
    <source>
        <dbReference type="ARBA" id="ARBA00022801"/>
    </source>
</evidence>
<dbReference type="InterPro" id="IPR047021">
    <property type="entry name" value="REXO1/3/4-like"/>
</dbReference>
<evidence type="ECO:0000256" key="6">
    <source>
        <dbReference type="ARBA" id="ARBA00023242"/>
    </source>
</evidence>
<feature type="compositionally biased region" description="Polar residues" evidence="8">
    <location>
        <begin position="379"/>
        <end position="391"/>
    </location>
</feature>
<feature type="compositionally biased region" description="Polar residues" evidence="8">
    <location>
        <begin position="62"/>
        <end position="77"/>
    </location>
</feature>
<keyword evidence="6" id="KW-0539">Nucleus</keyword>
<feature type="domain" description="C2H2-type" evidence="9">
    <location>
        <begin position="159"/>
        <end position="181"/>
    </location>
</feature>
<dbReference type="InterPro" id="IPR036236">
    <property type="entry name" value="Znf_C2H2_sf"/>
</dbReference>
<feature type="region of interest" description="Disordered" evidence="8">
    <location>
        <begin position="53"/>
        <end position="151"/>
    </location>
</feature>
<dbReference type="EMBL" id="MU003700">
    <property type="protein sequence ID" value="KAF2810063.1"/>
    <property type="molecule type" value="Genomic_DNA"/>
</dbReference>
<feature type="compositionally biased region" description="Low complexity" evidence="8">
    <location>
        <begin position="129"/>
        <end position="149"/>
    </location>
</feature>
<dbReference type="PANTHER" id="PTHR12801:SF115">
    <property type="entry name" value="FI18136P1-RELATED"/>
    <property type="match status" value="1"/>
</dbReference>
<dbReference type="PROSITE" id="PS00028">
    <property type="entry name" value="ZINC_FINGER_C2H2_1"/>
    <property type="match status" value="3"/>
</dbReference>
<gene>
    <name evidence="10 12" type="ORF">BDZ99DRAFT_462676</name>
</gene>
<dbReference type="InterPro" id="IPR012337">
    <property type="entry name" value="RNaseH-like_sf"/>
</dbReference>
<dbReference type="GO" id="GO:0003676">
    <property type="term" value="F:nucleic acid binding"/>
    <property type="evidence" value="ECO:0007669"/>
    <property type="project" value="InterPro"/>
</dbReference>
<dbReference type="InterPro" id="IPR036397">
    <property type="entry name" value="RNaseH_sf"/>
</dbReference>
<evidence type="ECO:0000256" key="5">
    <source>
        <dbReference type="ARBA" id="ARBA00022839"/>
    </source>
</evidence>
<keyword evidence="5" id="KW-0269">Exonuclease</keyword>
<evidence type="ECO:0000256" key="2">
    <source>
        <dbReference type="ARBA" id="ARBA00006357"/>
    </source>
</evidence>
<dbReference type="GeneID" id="54460800"/>
<keyword evidence="7" id="KW-0863">Zinc-finger</keyword>
<dbReference type="SUPFAM" id="SSF53098">
    <property type="entry name" value="Ribonuclease H-like"/>
    <property type="match status" value="1"/>
</dbReference>
<sequence>MGGRKCNFCRVGFQSEALLEAHVQNAHKTAFPCPFMGCKETFASRTDKEEHYCNHFPPTASPQPTQQRSGPARQASNAKVAPAQYQANTNGSRFPTKGTSGQPQQRPGPARSGFPETGFARRNSPATISPLRTSASSSSLPRPDTSSSATVTSHEADLFHCAMCPQTFLNRPDLNLHMSSHIAPLAQHCEECNSSFPSIEEFNKHKQSRGNCSLADKQEYKCLECGKLHETLAGLQAHEKSVHKPSILAHIRAITAHMPPTAPQQTQQMHEKAPQGPAHQAFGGTGLQAHTELQQSPPSYRVQLPPAQQGRARPSAPLVYPIATLLKTRPAATPSPPRRASTKPPPQHYAPANAPRGPAGAATRGSSKPPSKPFAEATQKLQEISSRTTDLQLPDRPKYNLQGEIAYNDHIWHGVAFEHHDILLKALYWRCHVSIADRKTKSIPSAFDDAHSNDGQEDSAFELSPAPAHGVQKQTAVTLACHKVIVEGGMNEIVLLSVLDFFTGEVLLNHLVLPEDHVENWRTRITGFKEKTIPDAVEAGYAVLDGWKAARQALWLLIDASTVIVGYQLRETLDALRMIHGCGVDGAILVQEAAGTSLSKKELRLENLSRDLLGQELKSDNEAGRDCLEIAFAAREFVIWSTKNKEQLVKWGKAKAVGGDEEAELIRKLKEELAAESEVRQESSAENGDEFT</sequence>
<dbReference type="GO" id="GO:0005634">
    <property type="term" value="C:nucleus"/>
    <property type="evidence" value="ECO:0007669"/>
    <property type="project" value="UniProtKB-SubCell"/>
</dbReference>
<feature type="region of interest" description="Disordered" evidence="8">
    <location>
        <begin position="327"/>
        <end position="395"/>
    </location>
</feature>
<organism evidence="10">
    <name type="scientific">Mytilinidion resinicola</name>
    <dbReference type="NCBI Taxonomy" id="574789"/>
    <lineage>
        <taxon>Eukaryota</taxon>
        <taxon>Fungi</taxon>
        <taxon>Dikarya</taxon>
        <taxon>Ascomycota</taxon>
        <taxon>Pezizomycotina</taxon>
        <taxon>Dothideomycetes</taxon>
        <taxon>Pleosporomycetidae</taxon>
        <taxon>Mytilinidiales</taxon>
        <taxon>Mytilinidiaceae</taxon>
        <taxon>Mytilinidion</taxon>
    </lineage>
</organism>
<accession>A0A6A6YNA7</accession>
<comment type="similarity">
    <text evidence="2">Belongs to the REXO1/REXO3 family.</text>
</comment>
<keyword evidence="11" id="KW-1185">Reference proteome</keyword>
<proteinExistence type="inferred from homology"/>
<feature type="region of interest" description="Disordered" evidence="8">
    <location>
        <begin position="260"/>
        <end position="283"/>
    </location>
</feature>
<evidence type="ECO:0000313" key="10">
    <source>
        <dbReference type="EMBL" id="KAF2810063.1"/>
    </source>
</evidence>
<dbReference type="PROSITE" id="PS50157">
    <property type="entry name" value="ZINC_FINGER_C2H2_2"/>
    <property type="match status" value="2"/>
</dbReference>
<dbReference type="Proteomes" id="UP000504636">
    <property type="component" value="Unplaced"/>
</dbReference>
<comment type="subcellular location">
    <subcellularLocation>
        <location evidence="1">Nucleus</location>
    </subcellularLocation>
</comment>
<reference evidence="10 12" key="1">
    <citation type="journal article" date="2020" name="Stud. Mycol.">
        <title>101 Dothideomycetes genomes: a test case for predicting lifestyles and emergence of pathogens.</title>
        <authorList>
            <person name="Haridas S."/>
            <person name="Albert R."/>
            <person name="Binder M."/>
            <person name="Bloem J."/>
            <person name="Labutti K."/>
            <person name="Salamov A."/>
            <person name="Andreopoulos B."/>
            <person name="Baker S."/>
            <person name="Barry K."/>
            <person name="Bills G."/>
            <person name="Bluhm B."/>
            <person name="Cannon C."/>
            <person name="Castanera R."/>
            <person name="Culley D."/>
            <person name="Daum C."/>
            <person name="Ezra D."/>
            <person name="Gonzalez J."/>
            <person name="Henrissat B."/>
            <person name="Kuo A."/>
            <person name="Liang C."/>
            <person name="Lipzen A."/>
            <person name="Lutzoni F."/>
            <person name="Magnuson J."/>
            <person name="Mondo S."/>
            <person name="Nolan M."/>
            <person name="Ohm R."/>
            <person name="Pangilinan J."/>
            <person name="Park H.-J."/>
            <person name="Ramirez L."/>
            <person name="Alfaro M."/>
            <person name="Sun H."/>
            <person name="Tritt A."/>
            <person name="Yoshinaga Y."/>
            <person name="Zwiers L.-H."/>
            <person name="Turgeon B."/>
            <person name="Goodwin S."/>
            <person name="Spatafora J."/>
            <person name="Crous P."/>
            <person name="Grigoriev I."/>
        </authorList>
    </citation>
    <scope>NUCLEOTIDE SEQUENCE</scope>
    <source>
        <strain evidence="10 12">CBS 304.34</strain>
    </source>
</reference>
<name>A0A6A6YNA7_9PEZI</name>
<reference evidence="12" key="3">
    <citation type="submission" date="2025-04" db="UniProtKB">
        <authorList>
            <consortium name="RefSeq"/>
        </authorList>
    </citation>
    <scope>IDENTIFICATION</scope>
    <source>
        <strain evidence="12">CBS 304.34</strain>
    </source>
</reference>
<evidence type="ECO:0000256" key="1">
    <source>
        <dbReference type="ARBA" id="ARBA00004123"/>
    </source>
</evidence>
<feature type="domain" description="C2H2-type" evidence="9">
    <location>
        <begin position="220"/>
        <end position="243"/>
    </location>
</feature>
<feature type="compositionally biased region" description="Pro residues" evidence="8">
    <location>
        <begin position="333"/>
        <end position="348"/>
    </location>
</feature>
<keyword evidence="4" id="KW-0378">Hydrolase</keyword>
<evidence type="ECO:0000313" key="12">
    <source>
        <dbReference type="RefSeq" id="XP_033577027.1"/>
    </source>
</evidence>
<dbReference type="SUPFAM" id="SSF57667">
    <property type="entry name" value="beta-beta-alpha zinc fingers"/>
    <property type="match status" value="1"/>
</dbReference>
<dbReference type="Gene3D" id="3.30.160.60">
    <property type="entry name" value="Classic Zinc Finger"/>
    <property type="match status" value="1"/>
</dbReference>
<dbReference type="OrthoDB" id="16516at2759"/>